<evidence type="ECO:0000313" key="2">
    <source>
        <dbReference type="EMBL" id="KKN67119.1"/>
    </source>
</evidence>
<feature type="transmembrane region" description="Helical" evidence="1">
    <location>
        <begin position="31"/>
        <end position="49"/>
    </location>
</feature>
<proteinExistence type="predicted"/>
<keyword evidence="1" id="KW-1133">Transmembrane helix</keyword>
<keyword evidence="1" id="KW-0472">Membrane</keyword>
<sequence>MVLETYFFAGIIIASVFMIAGFRSTTPHPKWLIISAGAIFLVLGLLIQTDGIDREVNYTLIRNEFDQNRVSDINVTTEIIRADASNEIPPVGVRFDKGLWMISQLFQYILGWGNILIGFFLMVTGYMREFKEGN</sequence>
<reference evidence="2" key="1">
    <citation type="journal article" date="2015" name="Nature">
        <title>Complex archaea that bridge the gap between prokaryotes and eukaryotes.</title>
        <authorList>
            <person name="Spang A."/>
            <person name="Saw J.H."/>
            <person name="Jorgensen S.L."/>
            <person name="Zaremba-Niedzwiedzka K."/>
            <person name="Martijn J."/>
            <person name="Lind A.E."/>
            <person name="van Eijk R."/>
            <person name="Schleper C."/>
            <person name="Guy L."/>
            <person name="Ettema T.J."/>
        </authorList>
    </citation>
    <scope>NUCLEOTIDE SEQUENCE</scope>
</reference>
<protein>
    <submittedName>
        <fullName evidence="2">Uncharacterized protein</fullName>
    </submittedName>
</protein>
<dbReference type="EMBL" id="LAZR01000483">
    <property type="protein sequence ID" value="KKN67119.1"/>
    <property type="molecule type" value="Genomic_DNA"/>
</dbReference>
<accession>A0A0F9SJ82</accession>
<keyword evidence="1" id="KW-0812">Transmembrane</keyword>
<name>A0A0F9SJ82_9ZZZZ</name>
<evidence type="ECO:0000256" key="1">
    <source>
        <dbReference type="SAM" id="Phobius"/>
    </source>
</evidence>
<gene>
    <name evidence="2" type="ORF">LCGC14_0464660</name>
</gene>
<feature type="transmembrane region" description="Helical" evidence="1">
    <location>
        <begin position="105"/>
        <end position="127"/>
    </location>
</feature>
<feature type="transmembrane region" description="Helical" evidence="1">
    <location>
        <begin position="6"/>
        <end position="24"/>
    </location>
</feature>
<organism evidence="2">
    <name type="scientific">marine sediment metagenome</name>
    <dbReference type="NCBI Taxonomy" id="412755"/>
    <lineage>
        <taxon>unclassified sequences</taxon>
        <taxon>metagenomes</taxon>
        <taxon>ecological metagenomes</taxon>
    </lineage>
</organism>
<dbReference type="AlphaFoldDB" id="A0A0F9SJ82"/>
<comment type="caution">
    <text evidence="2">The sequence shown here is derived from an EMBL/GenBank/DDBJ whole genome shotgun (WGS) entry which is preliminary data.</text>
</comment>